<name>A0A0M3HY51_ASCLU</name>
<reference evidence="3" key="1">
    <citation type="submission" date="2017-02" db="UniProtKB">
        <authorList>
            <consortium name="WormBaseParasite"/>
        </authorList>
    </citation>
    <scope>IDENTIFICATION</scope>
</reference>
<evidence type="ECO:0000313" key="3">
    <source>
        <dbReference type="WBParaSite" id="ALUE_0000838201-mRNA-1"/>
    </source>
</evidence>
<evidence type="ECO:0000256" key="1">
    <source>
        <dbReference type="SAM" id="Coils"/>
    </source>
</evidence>
<keyword evidence="1" id="KW-0175">Coiled coil</keyword>
<dbReference type="Proteomes" id="UP000036681">
    <property type="component" value="Unplaced"/>
</dbReference>
<organism evidence="2 3">
    <name type="scientific">Ascaris lumbricoides</name>
    <name type="common">Giant roundworm</name>
    <dbReference type="NCBI Taxonomy" id="6252"/>
    <lineage>
        <taxon>Eukaryota</taxon>
        <taxon>Metazoa</taxon>
        <taxon>Ecdysozoa</taxon>
        <taxon>Nematoda</taxon>
        <taxon>Chromadorea</taxon>
        <taxon>Rhabditida</taxon>
        <taxon>Spirurina</taxon>
        <taxon>Ascaridomorpha</taxon>
        <taxon>Ascaridoidea</taxon>
        <taxon>Ascarididae</taxon>
        <taxon>Ascaris</taxon>
    </lineage>
</organism>
<sequence length="162" mass="18795">MTENILRSISLVEKHFDEVRRLRDSMQNFEMQLECVEKVPSYSAMAQCSPQWRSKLMAKLHGECNEICEEYAQCQSRIDDAASILSGYLIMLRTDQRAIPSYTHIADLSKVLEYLRNEAIKQHDDRVQYPASRFGYETEPTDEVRQAIQRIRVDLSFAATAI</sequence>
<keyword evidence="2" id="KW-1185">Reference proteome</keyword>
<dbReference type="WBParaSite" id="ALUE_0000838201-mRNA-1">
    <property type="protein sequence ID" value="ALUE_0000838201-mRNA-1"/>
    <property type="gene ID" value="ALUE_0000838201"/>
</dbReference>
<accession>A0A0M3HY51</accession>
<proteinExistence type="predicted"/>
<evidence type="ECO:0000313" key="2">
    <source>
        <dbReference type="Proteomes" id="UP000036681"/>
    </source>
</evidence>
<dbReference type="AlphaFoldDB" id="A0A0M3HY51"/>
<feature type="coiled-coil region" evidence="1">
    <location>
        <begin position="12"/>
        <end position="39"/>
    </location>
</feature>
<protein>
    <submittedName>
        <fullName evidence="3">Mediator of RNA polymerase II transcription subunit 22</fullName>
    </submittedName>
</protein>